<name>A0A9J6H624_HAELO</name>
<protein>
    <submittedName>
        <fullName evidence="1">Uncharacterized protein</fullName>
    </submittedName>
</protein>
<dbReference type="Proteomes" id="UP000821853">
    <property type="component" value="Chromosome 9"/>
</dbReference>
<proteinExistence type="predicted"/>
<keyword evidence="2" id="KW-1185">Reference proteome</keyword>
<evidence type="ECO:0000313" key="1">
    <source>
        <dbReference type="EMBL" id="KAH9382156.1"/>
    </source>
</evidence>
<accession>A0A9J6H624</accession>
<dbReference type="EMBL" id="JABSTR010000011">
    <property type="protein sequence ID" value="KAH9382156.1"/>
    <property type="molecule type" value="Genomic_DNA"/>
</dbReference>
<organism evidence="1 2">
    <name type="scientific">Haemaphysalis longicornis</name>
    <name type="common">Bush tick</name>
    <dbReference type="NCBI Taxonomy" id="44386"/>
    <lineage>
        <taxon>Eukaryota</taxon>
        <taxon>Metazoa</taxon>
        <taxon>Ecdysozoa</taxon>
        <taxon>Arthropoda</taxon>
        <taxon>Chelicerata</taxon>
        <taxon>Arachnida</taxon>
        <taxon>Acari</taxon>
        <taxon>Parasitiformes</taxon>
        <taxon>Ixodida</taxon>
        <taxon>Ixodoidea</taxon>
        <taxon>Ixodidae</taxon>
        <taxon>Haemaphysalinae</taxon>
        <taxon>Haemaphysalis</taxon>
    </lineage>
</organism>
<comment type="caution">
    <text evidence="1">The sequence shown here is derived from an EMBL/GenBank/DDBJ whole genome shotgun (WGS) entry which is preliminary data.</text>
</comment>
<gene>
    <name evidence="1" type="ORF">HPB48_010461</name>
</gene>
<reference evidence="1 2" key="1">
    <citation type="journal article" date="2020" name="Cell">
        <title>Large-Scale Comparative Analyses of Tick Genomes Elucidate Their Genetic Diversity and Vector Capacities.</title>
        <authorList>
            <consortium name="Tick Genome and Microbiome Consortium (TIGMIC)"/>
            <person name="Jia N."/>
            <person name="Wang J."/>
            <person name="Shi W."/>
            <person name="Du L."/>
            <person name="Sun Y."/>
            <person name="Zhan W."/>
            <person name="Jiang J.F."/>
            <person name="Wang Q."/>
            <person name="Zhang B."/>
            <person name="Ji P."/>
            <person name="Bell-Sakyi L."/>
            <person name="Cui X.M."/>
            <person name="Yuan T.T."/>
            <person name="Jiang B.G."/>
            <person name="Yang W.F."/>
            <person name="Lam T.T."/>
            <person name="Chang Q.C."/>
            <person name="Ding S.J."/>
            <person name="Wang X.J."/>
            <person name="Zhu J.G."/>
            <person name="Ruan X.D."/>
            <person name="Zhao L."/>
            <person name="Wei J.T."/>
            <person name="Ye R.Z."/>
            <person name="Que T.C."/>
            <person name="Du C.H."/>
            <person name="Zhou Y.H."/>
            <person name="Cheng J.X."/>
            <person name="Dai P.F."/>
            <person name="Guo W.B."/>
            <person name="Han X.H."/>
            <person name="Huang E.J."/>
            <person name="Li L.F."/>
            <person name="Wei W."/>
            <person name="Gao Y.C."/>
            <person name="Liu J.Z."/>
            <person name="Shao H.Z."/>
            <person name="Wang X."/>
            <person name="Wang C.C."/>
            <person name="Yang T.C."/>
            <person name="Huo Q.B."/>
            <person name="Li W."/>
            <person name="Chen H.Y."/>
            <person name="Chen S.E."/>
            <person name="Zhou L.G."/>
            <person name="Ni X.B."/>
            <person name="Tian J.H."/>
            <person name="Sheng Y."/>
            <person name="Liu T."/>
            <person name="Pan Y.S."/>
            <person name="Xia L.Y."/>
            <person name="Li J."/>
            <person name="Zhao F."/>
            <person name="Cao W.C."/>
        </authorList>
    </citation>
    <scope>NUCLEOTIDE SEQUENCE [LARGE SCALE GENOMIC DNA]</scope>
    <source>
        <strain evidence="1">HaeL-2018</strain>
    </source>
</reference>
<dbReference type="VEuPathDB" id="VectorBase:HLOH_056070"/>
<dbReference type="OMA" id="PRFIRMP"/>
<evidence type="ECO:0000313" key="2">
    <source>
        <dbReference type="Proteomes" id="UP000821853"/>
    </source>
</evidence>
<dbReference type="AlphaFoldDB" id="A0A9J6H624"/>
<dbReference type="OrthoDB" id="2430314at2759"/>
<sequence length="59" mass="6232">MLALQFFATGNFLITAGDIIGVHVGTASETVRRVSLALEKKLTAFVRAITPGRSNLSNG</sequence>